<reference evidence="1" key="1">
    <citation type="submission" date="2014-11" db="EMBL/GenBank/DDBJ databases">
        <authorList>
            <person name="Amaro Gonzalez C."/>
        </authorList>
    </citation>
    <scope>NUCLEOTIDE SEQUENCE</scope>
</reference>
<evidence type="ECO:0000313" key="1">
    <source>
        <dbReference type="EMBL" id="JAH61610.1"/>
    </source>
</evidence>
<protein>
    <submittedName>
        <fullName evidence="1">Uncharacterized protein</fullName>
    </submittedName>
</protein>
<dbReference type="EMBL" id="GBXM01046967">
    <property type="protein sequence ID" value="JAH61610.1"/>
    <property type="molecule type" value="Transcribed_RNA"/>
</dbReference>
<name>A0A0E9U8U8_ANGAN</name>
<organism evidence="1">
    <name type="scientific">Anguilla anguilla</name>
    <name type="common">European freshwater eel</name>
    <name type="synonym">Muraena anguilla</name>
    <dbReference type="NCBI Taxonomy" id="7936"/>
    <lineage>
        <taxon>Eukaryota</taxon>
        <taxon>Metazoa</taxon>
        <taxon>Chordata</taxon>
        <taxon>Craniata</taxon>
        <taxon>Vertebrata</taxon>
        <taxon>Euteleostomi</taxon>
        <taxon>Actinopterygii</taxon>
        <taxon>Neopterygii</taxon>
        <taxon>Teleostei</taxon>
        <taxon>Anguilliformes</taxon>
        <taxon>Anguillidae</taxon>
        <taxon>Anguilla</taxon>
    </lineage>
</organism>
<proteinExistence type="predicted"/>
<accession>A0A0E9U8U8</accession>
<sequence>METRWRGHALTAPRTVVWSWSRPETSAAEIRTSSLTTKTTTTTSKTTKMK</sequence>
<dbReference type="AlphaFoldDB" id="A0A0E9U8U8"/>
<reference evidence="1" key="2">
    <citation type="journal article" date="2015" name="Fish Shellfish Immunol.">
        <title>Early steps in the European eel (Anguilla anguilla)-Vibrio vulnificus interaction in the gills: Role of the RtxA13 toxin.</title>
        <authorList>
            <person name="Callol A."/>
            <person name="Pajuelo D."/>
            <person name="Ebbesson L."/>
            <person name="Teles M."/>
            <person name="MacKenzie S."/>
            <person name="Amaro C."/>
        </authorList>
    </citation>
    <scope>NUCLEOTIDE SEQUENCE</scope>
</reference>